<evidence type="ECO:0000256" key="1">
    <source>
        <dbReference type="SAM" id="SignalP"/>
    </source>
</evidence>
<comment type="caution">
    <text evidence="2">The sequence shown here is derived from an EMBL/GenBank/DDBJ whole genome shotgun (WGS) entry which is preliminary data.</text>
</comment>
<keyword evidence="1" id="KW-0732">Signal</keyword>
<sequence length="111" mass="12529">MFKKVLFSVFSLAISGSILFSNQTVTYADFYQVKKELNMYSIPTISSEKEIIPAGNTISLYCYVNSENYMGSKVWAYADDNGYGGHQDYGYIPDYFLRIGSSSPLIGYCNF</sequence>
<dbReference type="EMBL" id="JBAWSX010000021">
    <property type="protein sequence ID" value="MEI4804049.1"/>
    <property type="molecule type" value="Genomic_DNA"/>
</dbReference>
<feature type="chain" id="PRO_5045885554" description="SH3 domain-containing protein" evidence="1">
    <location>
        <begin position="21"/>
        <end position="111"/>
    </location>
</feature>
<protein>
    <recommendedName>
        <fullName evidence="4">SH3 domain-containing protein</fullName>
    </recommendedName>
</protein>
<accession>A0ABU8FQ41</accession>
<name>A0ABU8FQ41_9BACI</name>
<evidence type="ECO:0008006" key="4">
    <source>
        <dbReference type="Google" id="ProtNLM"/>
    </source>
</evidence>
<dbReference type="RefSeq" id="WP_336474330.1">
    <property type="nucleotide sequence ID" value="NZ_JBAWSX010000021.1"/>
</dbReference>
<gene>
    <name evidence="2" type="ORF">WAZ07_23090</name>
</gene>
<evidence type="ECO:0000313" key="3">
    <source>
        <dbReference type="Proteomes" id="UP001372526"/>
    </source>
</evidence>
<dbReference type="Proteomes" id="UP001372526">
    <property type="component" value="Unassembled WGS sequence"/>
</dbReference>
<proteinExistence type="predicted"/>
<organism evidence="2 3">
    <name type="scientific">Bacillus bruguierae</name>
    <dbReference type="NCBI Taxonomy" id="3127667"/>
    <lineage>
        <taxon>Bacteria</taxon>
        <taxon>Bacillati</taxon>
        <taxon>Bacillota</taxon>
        <taxon>Bacilli</taxon>
        <taxon>Bacillales</taxon>
        <taxon>Bacillaceae</taxon>
        <taxon>Bacillus</taxon>
    </lineage>
</organism>
<keyword evidence="3" id="KW-1185">Reference proteome</keyword>
<reference evidence="2 3" key="1">
    <citation type="submission" date="2024-01" db="EMBL/GenBank/DDBJ databases">
        <title>Seven novel Bacillus-like species.</title>
        <authorList>
            <person name="Liu G."/>
        </authorList>
    </citation>
    <scope>NUCLEOTIDE SEQUENCE [LARGE SCALE GENOMIC DNA]</scope>
    <source>
        <strain evidence="2 3">FJAT-51639</strain>
    </source>
</reference>
<evidence type="ECO:0000313" key="2">
    <source>
        <dbReference type="EMBL" id="MEI4804049.1"/>
    </source>
</evidence>
<feature type="signal peptide" evidence="1">
    <location>
        <begin position="1"/>
        <end position="20"/>
    </location>
</feature>